<evidence type="ECO:0000313" key="1">
    <source>
        <dbReference type="EMBL" id="CDW32092.1"/>
    </source>
</evidence>
<protein>
    <submittedName>
        <fullName evidence="1">Uncharacterized protein</fullName>
    </submittedName>
</protein>
<sequence>KDQVVCFGKVNCILRQVSKHPASVIMLGIVSSEYHEIKPIWFPIGYRLTSKGYLMILQTKVLPYCLQVHKAIKESRLLLSTEQGSCTYGKNRKGLDGQKNEVPAEGLLAIAEPRPGSL</sequence>
<organism evidence="1">
    <name type="scientific">Lepeophtheirus salmonis</name>
    <name type="common">Salmon louse</name>
    <name type="synonym">Caligus salmonis</name>
    <dbReference type="NCBI Taxonomy" id="72036"/>
    <lineage>
        <taxon>Eukaryota</taxon>
        <taxon>Metazoa</taxon>
        <taxon>Ecdysozoa</taxon>
        <taxon>Arthropoda</taxon>
        <taxon>Crustacea</taxon>
        <taxon>Multicrustacea</taxon>
        <taxon>Hexanauplia</taxon>
        <taxon>Copepoda</taxon>
        <taxon>Siphonostomatoida</taxon>
        <taxon>Caligidae</taxon>
        <taxon>Lepeophtheirus</taxon>
    </lineage>
</organism>
<proteinExistence type="predicted"/>
<reference evidence="1" key="1">
    <citation type="submission" date="2014-05" db="EMBL/GenBank/DDBJ databases">
        <authorList>
            <person name="Chronopoulou M."/>
        </authorList>
    </citation>
    <scope>NUCLEOTIDE SEQUENCE</scope>
    <source>
        <tissue evidence="1">Whole organism</tissue>
    </source>
</reference>
<dbReference type="AlphaFoldDB" id="A0A0K2U2C4"/>
<feature type="non-terminal residue" evidence="1">
    <location>
        <position position="1"/>
    </location>
</feature>
<accession>A0A0K2U2C4</accession>
<dbReference type="EMBL" id="HACA01014731">
    <property type="protein sequence ID" value="CDW32092.1"/>
    <property type="molecule type" value="Transcribed_RNA"/>
</dbReference>
<name>A0A0K2U2C4_LEPSM</name>